<sequence length="191" mass="22273">MKNENAKMFSELGDGYQEISICLQKYVTGTPRRDYWEKSGTKYQSSDIIPPVACFHDYTQVACFFRELENTSDTDLEFVGKYILHFSILSFNDRIDNVDIFDRDGKRISKHDPKIGEKNALWIYKLGNKLFAVTVLSRKEDYSMMSRFEFDTKEFNNSLRRFVNECRLLVGKGGSSDIEFNLTSMMERGKI</sequence>
<proteinExistence type="predicted"/>
<accession>A0A219YCN6</accession>
<reference evidence="1 2" key="1">
    <citation type="journal article" date="2017" name="Sci. Rep.">
        <title>Characterization and diversity of phages infecting Aeromonas salmonicida subsp. salmonicida.</title>
        <authorList>
            <person name="Vincent A.T."/>
            <person name="Paquet V.E."/>
            <person name="Bernatchez A."/>
            <person name="Tremblay D.M."/>
            <person name="Moineau S."/>
            <person name="Charette S.J."/>
        </authorList>
    </citation>
    <scope>NUCLEOTIDE SEQUENCE [LARGE SCALE GENOMIC DNA]</scope>
</reference>
<organism evidence="1 2">
    <name type="scientific">Aeromonas phage 65.2</name>
    <dbReference type="NCBI Taxonomy" id="1932896"/>
    <lineage>
        <taxon>Viruses</taxon>
        <taxon>Duplodnaviria</taxon>
        <taxon>Heunggongvirae</taxon>
        <taxon>Uroviricota</taxon>
        <taxon>Caudoviricetes</taxon>
        <taxon>Pantevenvirales</taxon>
        <taxon>Straboviridae</taxon>
        <taxon>Emmerichvirinae</taxon>
        <taxon>Ishigurovirus</taxon>
        <taxon>Ishigurovirus osborne</taxon>
    </lineage>
</organism>
<protein>
    <submittedName>
        <fullName evidence="1">Uncharacterized protein</fullName>
    </submittedName>
</protein>
<dbReference type="EMBL" id="KY290955">
    <property type="protein sequence ID" value="APU01759.1"/>
    <property type="molecule type" value="Genomic_DNA"/>
</dbReference>
<evidence type="ECO:0000313" key="1">
    <source>
        <dbReference type="EMBL" id="APU01759.1"/>
    </source>
</evidence>
<dbReference type="Proteomes" id="UP000225215">
    <property type="component" value="Segment"/>
</dbReference>
<name>A0A219YCN6_9CAUD</name>
<evidence type="ECO:0000313" key="2">
    <source>
        <dbReference type="Proteomes" id="UP000225215"/>
    </source>
</evidence>